<dbReference type="Proteomes" id="UP001165422">
    <property type="component" value="Unassembled WGS sequence"/>
</dbReference>
<feature type="transmembrane region" description="Helical" evidence="9">
    <location>
        <begin position="12"/>
        <end position="34"/>
    </location>
</feature>
<dbReference type="EMBL" id="JAJJPB010000025">
    <property type="protein sequence ID" value="MCC9296206.1"/>
    <property type="molecule type" value="Genomic_DNA"/>
</dbReference>
<evidence type="ECO:0000259" key="10">
    <source>
        <dbReference type="Pfam" id="PF03553"/>
    </source>
</evidence>
<feature type="transmembrane region" description="Helical" evidence="9">
    <location>
        <begin position="71"/>
        <end position="95"/>
    </location>
</feature>
<evidence type="ECO:0000256" key="4">
    <source>
        <dbReference type="ARBA" id="ARBA00022475"/>
    </source>
</evidence>
<proteinExistence type="inferred from homology"/>
<feature type="transmembrane region" description="Helical" evidence="9">
    <location>
        <begin position="294"/>
        <end position="317"/>
    </location>
</feature>
<feature type="transmembrane region" description="Helical" evidence="9">
    <location>
        <begin position="427"/>
        <end position="446"/>
    </location>
</feature>
<feature type="transmembrane region" description="Helical" evidence="9">
    <location>
        <begin position="227"/>
        <end position="250"/>
    </location>
</feature>
<evidence type="ECO:0000256" key="1">
    <source>
        <dbReference type="ARBA" id="ARBA00004651"/>
    </source>
</evidence>
<feature type="domain" description="Na+/H+ antiporter NhaC-like C-terminal" evidence="10">
    <location>
        <begin position="157"/>
        <end position="446"/>
    </location>
</feature>
<evidence type="ECO:0000256" key="5">
    <source>
        <dbReference type="ARBA" id="ARBA00022692"/>
    </source>
</evidence>
<evidence type="ECO:0000256" key="8">
    <source>
        <dbReference type="ARBA" id="ARBA00038435"/>
    </source>
</evidence>
<evidence type="ECO:0000256" key="3">
    <source>
        <dbReference type="ARBA" id="ARBA00022449"/>
    </source>
</evidence>
<feature type="transmembrane region" description="Helical" evidence="9">
    <location>
        <begin position="401"/>
        <end position="421"/>
    </location>
</feature>
<keyword evidence="7 9" id="KW-0472">Membrane</keyword>
<keyword evidence="2" id="KW-0813">Transport</keyword>
<keyword evidence="5 9" id="KW-0812">Transmembrane</keyword>
<dbReference type="PANTHER" id="PTHR33451:SF3">
    <property type="entry name" value="MALATE-2H(+)_NA(+)-LACTATE ANTIPORTER"/>
    <property type="match status" value="1"/>
</dbReference>
<comment type="similarity">
    <text evidence="8">Belongs to the NhaC Na(+)/H(+) (TC 2.A.35) antiporter family.</text>
</comment>
<organism evidence="11 12">
    <name type="scientific">Clostridium aromativorans</name>
    <dbReference type="NCBI Taxonomy" id="2836848"/>
    <lineage>
        <taxon>Bacteria</taxon>
        <taxon>Bacillati</taxon>
        <taxon>Bacillota</taxon>
        <taxon>Clostridia</taxon>
        <taxon>Eubacteriales</taxon>
        <taxon>Clostridiaceae</taxon>
        <taxon>Clostridium</taxon>
    </lineage>
</organism>
<comment type="subcellular location">
    <subcellularLocation>
        <location evidence="1">Cell membrane</location>
        <topology evidence="1">Multi-pass membrane protein</topology>
    </subcellularLocation>
</comment>
<keyword evidence="4" id="KW-1003">Cell membrane</keyword>
<name>A0ABS8N977_9CLOT</name>
<reference evidence="11" key="1">
    <citation type="submission" date="2021-11" db="EMBL/GenBank/DDBJ databases">
        <authorList>
            <person name="Qingchun L."/>
            <person name="Dong Z."/>
            <person name="Zongwei Q."/>
            <person name="Jia Z."/>
            <person name="Duotao L."/>
        </authorList>
    </citation>
    <scope>NUCLEOTIDE SEQUENCE</scope>
    <source>
        <strain evidence="11">WLY-B-L2</strain>
    </source>
</reference>
<dbReference type="Pfam" id="PF03553">
    <property type="entry name" value="Na_H_antiporter"/>
    <property type="match status" value="1"/>
</dbReference>
<feature type="transmembrane region" description="Helical" evidence="9">
    <location>
        <begin position="189"/>
        <end position="207"/>
    </location>
</feature>
<evidence type="ECO:0000313" key="11">
    <source>
        <dbReference type="EMBL" id="MCC9296206.1"/>
    </source>
</evidence>
<dbReference type="RefSeq" id="WP_229981899.1">
    <property type="nucleotide sequence ID" value="NZ_JAJJPB010000025.1"/>
</dbReference>
<dbReference type="InterPro" id="IPR052180">
    <property type="entry name" value="NhaC_Na-H+_Antiporter"/>
</dbReference>
<keyword evidence="12" id="KW-1185">Reference proteome</keyword>
<keyword evidence="3" id="KW-0050">Antiport</keyword>
<feature type="transmembrane region" description="Helical" evidence="9">
    <location>
        <begin position="257"/>
        <end position="274"/>
    </location>
</feature>
<accession>A0ABS8N977</accession>
<comment type="caution">
    <text evidence="11">The sequence shown here is derived from an EMBL/GenBank/DDBJ whole genome shotgun (WGS) entry which is preliminary data.</text>
</comment>
<evidence type="ECO:0000256" key="9">
    <source>
        <dbReference type="SAM" id="Phobius"/>
    </source>
</evidence>
<evidence type="ECO:0000313" key="12">
    <source>
        <dbReference type="Proteomes" id="UP001165422"/>
    </source>
</evidence>
<keyword evidence="6 9" id="KW-1133">Transmembrane helix</keyword>
<sequence>MNENKIPEKYTYIILTFTLISIISCIILNAFLFYGFMASIIFSIYLCRKSGFSIIELFNMIKRGLYECKSLFILMALIGAMIPIWMSSGVVPTMLYYGLKYMKGTNFLFSAFILTSVVSIFMGTAFGTISSVGIALLALSKIFGIPNYILLGAIVSGAFIADKSSPISNLFNLTLETVKIAYKEAITSMLKTLLPTCFISASVYYFIGKKYSVVIENSNINNFMYAINSNFTVSPLILLLPLSIIIMLFLGIKMLKSVFLALIAGIVVSIVFQREGFNHIINAILNGYNINTNFVQLNTVLVSGGMISMISVLLIIAGAVSLSSIFQETGLIIPVIKRITSKIKSSEELILKTGLISGALTIISDQSVGIILPGKFLINKYKELKVKNCILARTMADTGTIIAPLIPWNVNSLFIFITTGISTISYAPYAVLCYVSPIITFIFAFLHKFQGRKQTKEIQVKNTIK</sequence>
<evidence type="ECO:0000256" key="7">
    <source>
        <dbReference type="ARBA" id="ARBA00023136"/>
    </source>
</evidence>
<gene>
    <name evidence="11" type="ORF">LN736_15205</name>
</gene>
<protein>
    <submittedName>
        <fullName evidence="11">Sodium:proton antiporter</fullName>
    </submittedName>
</protein>
<feature type="transmembrane region" description="Helical" evidence="9">
    <location>
        <begin position="107"/>
        <end position="139"/>
    </location>
</feature>
<dbReference type="InterPro" id="IPR018461">
    <property type="entry name" value="Na/H_Antiport_NhaC-like_C"/>
</dbReference>
<dbReference type="PROSITE" id="PS51257">
    <property type="entry name" value="PROKAR_LIPOPROTEIN"/>
    <property type="match status" value="1"/>
</dbReference>
<dbReference type="PANTHER" id="PTHR33451">
    <property type="entry name" value="MALATE-2H(+)/NA(+)-LACTATE ANTIPORTER"/>
    <property type="match status" value="1"/>
</dbReference>
<evidence type="ECO:0000256" key="2">
    <source>
        <dbReference type="ARBA" id="ARBA00022448"/>
    </source>
</evidence>
<evidence type="ECO:0000256" key="6">
    <source>
        <dbReference type="ARBA" id="ARBA00022989"/>
    </source>
</evidence>